<dbReference type="Proteomes" id="UP000286415">
    <property type="component" value="Unassembled WGS sequence"/>
</dbReference>
<evidence type="ECO:0000313" key="2">
    <source>
        <dbReference type="Proteomes" id="UP000286415"/>
    </source>
</evidence>
<gene>
    <name evidence="1" type="ORF">CSKR_103951</name>
</gene>
<protein>
    <submittedName>
        <fullName evidence="1">Uncharacterized protein</fullName>
    </submittedName>
</protein>
<organism evidence="1 2">
    <name type="scientific">Clonorchis sinensis</name>
    <name type="common">Chinese liver fluke</name>
    <dbReference type="NCBI Taxonomy" id="79923"/>
    <lineage>
        <taxon>Eukaryota</taxon>
        <taxon>Metazoa</taxon>
        <taxon>Spiralia</taxon>
        <taxon>Lophotrochozoa</taxon>
        <taxon>Platyhelminthes</taxon>
        <taxon>Trematoda</taxon>
        <taxon>Digenea</taxon>
        <taxon>Opisthorchiida</taxon>
        <taxon>Opisthorchiata</taxon>
        <taxon>Opisthorchiidae</taxon>
        <taxon>Clonorchis</taxon>
    </lineage>
</organism>
<dbReference type="AlphaFoldDB" id="A0A3R7F3E9"/>
<sequence length="114" mass="12868">MGGAPLFKFSDLGSKLPTTCSRNDLRRKAIPRTNYVKVEKSLTNNSVRSDLEDLHSMHLPGQSEYQVSKIHSFEYQFGFDGGLTCKPAESLIYDVFKQLSALHQAASCFSWYDI</sequence>
<reference evidence="1 2" key="1">
    <citation type="journal article" date="2018" name="Biotechnol. Adv.">
        <title>Improved genomic resources and new bioinformatic workflow for the carcinogenic parasite Clonorchis sinensis: Biotechnological implications.</title>
        <authorList>
            <person name="Wang D."/>
            <person name="Korhonen P.K."/>
            <person name="Gasser R.B."/>
            <person name="Young N.D."/>
        </authorList>
    </citation>
    <scope>NUCLEOTIDE SEQUENCE [LARGE SCALE GENOMIC DNA]</scope>
    <source>
        <strain evidence="1">Cs-k2</strain>
    </source>
</reference>
<name>A0A3R7F3E9_CLOSI</name>
<reference evidence="1 2" key="2">
    <citation type="journal article" date="2021" name="Genomics">
        <title>High-quality reference genome for Clonorchis sinensis.</title>
        <authorList>
            <person name="Young N.D."/>
            <person name="Stroehlein A.J."/>
            <person name="Kinkar L."/>
            <person name="Wang T."/>
            <person name="Sohn W.M."/>
            <person name="Chang B.C.H."/>
            <person name="Kaur P."/>
            <person name="Weisz D."/>
            <person name="Dudchenko O."/>
            <person name="Aiden E.L."/>
            <person name="Korhonen P.K."/>
            <person name="Gasser R.B."/>
        </authorList>
    </citation>
    <scope>NUCLEOTIDE SEQUENCE [LARGE SCALE GENOMIC DNA]</scope>
    <source>
        <strain evidence="1">Cs-k2</strain>
    </source>
</reference>
<proteinExistence type="predicted"/>
<accession>A0A3R7F3E9</accession>
<keyword evidence="2" id="KW-1185">Reference proteome</keyword>
<dbReference type="InParanoid" id="A0A3R7F3E9"/>
<comment type="caution">
    <text evidence="1">The sequence shown here is derived from an EMBL/GenBank/DDBJ whole genome shotgun (WGS) entry which is preliminary data.</text>
</comment>
<dbReference type="EMBL" id="NIRI02000056">
    <property type="protein sequence ID" value="KAG5445155.1"/>
    <property type="molecule type" value="Genomic_DNA"/>
</dbReference>
<evidence type="ECO:0000313" key="1">
    <source>
        <dbReference type="EMBL" id="KAG5445155.1"/>
    </source>
</evidence>